<keyword evidence="7" id="KW-0675">Receptor</keyword>
<dbReference type="EMBL" id="VWZX01002153">
    <property type="protein sequence ID" value="NXI37143.1"/>
    <property type="molecule type" value="Genomic_DNA"/>
</dbReference>
<dbReference type="AlphaFoldDB" id="A0A7K9SNC0"/>
<feature type="non-terminal residue" evidence="11">
    <location>
        <position position="140"/>
    </location>
</feature>
<keyword evidence="4 9" id="KW-1133">Transmembrane helix</keyword>
<comment type="caution">
    <text evidence="11">The sequence shown here is derived from an EMBL/GenBank/DDBJ whole genome shotgun (WGS) entry which is preliminary data.</text>
</comment>
<dbReference type="PANTHER" id="PTHR11334:SF29">
    <property type="entry name" value="MAS-RELATED G-PROTEIN COUPLED RECEPTOR MEMBER X2"/>
    <property type="match status" value="1"/>
</dbReference>
<dbReference type="Proteomes" id="UP000566440">
    <property type="component" value="Unassembled WGS sequence"/>
</dbReference>
<organism evidence="11 12">
    <name type="scientific">Galbula dea</name>
    <dbReference type="NCBI Taxonomy" id="1109041"/>
    <lineage>
        <taxon>Eukaryota</taxon>
        <taxon>Metazoa</taxon>
        <taxon>Chordata</taxon>
        <taxon>Craniata</taxon>
        <taxon>Vertebrata</taxon>
        <taxon>Euteleostomi</taxon>
        <taxon>Archelosauria</taxon>
        <taxon>Archosauria</taxon>
        <taxon>Dinosauria</taxon>
        <taxon>Saurischia</taxon>
        <taxon>Theropoda</taxon>
        <taxon>Coelurosauria</taxon>
        <taxon>Aves</taxon>
        <taxon>Neognathae</taxon>
        <taxon>Neoaves</taxon>
        <taxon>Telluraves</taxon>
        <taxon>Coraciimorphae</taxon>
        <taxon>Piciformes</taxon>
        <taxon>Galbulidae</taxon>
        <taxon>Galbula</taxon>
    </lineage>
</organism>
<reference evidence="11 12" key="1">
    <citation type="submission" date="2019-09" db="EMBL/GenBank/DDBJ databases">
        <title>Bird 10,000 Genomes (B10K) Project - Family phase.</title>
        <authorList>
            <person name="Zhang G."/>
        </authorList>
    </citation>
    <scope>NUCLEOTIDE SEQUENCE [LARGE SCALE GENOMIC DNA]</scope>
    <source>
        <strain evidence="11">B10K-DU-001-62</strain>
        <tissue evidence="11">Muscle</tissue>
    </source>
</reference>
<keyword evidence="12" id="KW-1185">Reference proteome</keyword>
<feature type="transmembrane region" description="Helical" evidence="9">
    <location>
        <begin position="72"/>
        <end position="95"/>
    </location>
</feature>
<gene>
    <name evidence="11" type="primary">Mas1_1</name>
    <name evidence="11" type="ORF">GALDEA_R15814</name>
</gene>
<feature type="domain" description="G-protein coupled receptors family 1 profile" evidence="10">
    <location>
        <begin position="51"/>
        <end position="140"/>
    </location>
</feature>
<dbReference type="Gene3D" id="1.20.1070.10">
    <property type="entry name" value="Rhodopsin 7-helix transmembrane proteins"/>
    <property type="match status" value="1"/>
</dbReference>
<dbReference type="SUPFAM" id="SSF81321">
    <property type="entry name" value="Family A G protein-coupled receptor-like"/>
    <property type="match status" value="1"/>
</dbReference>
<comment type="subcellular location">
    <subcellularLocation>
        <location evidence="1">Cell membrane</location>
        <topology evidence="1">Multi-pass membrane protein</topology>
    </subcellularLocation>
</comment>
<keyword evidence="6 9" id="KW-0472">Membrane</keyword>
<evidence type="ECO:0000256" key="3">
    <source>
        <dbReference type="ARBA" id="ARBA00022692"/>
    </source>
</evidence>
<evidence type="ECO:0000256" key="6">
    <source>
        <dbReference type="ARBA" id="ARBA00023136"/>
    </source>
</evidence>
<protein>
    <submittedName>
        <fullName evidence="11">MAS protein</fullName>
    </submittedName>
</protein>
<evidence type="ECO:0000256" key="2">
    <source>
        <dbReference type="ARBA" id="ARBA00022475"/>
    </source>
</evidence>
<keyword evidence="2" id="KW-1003">Cell membrane</keyword>
<feature type="transmembrane region" description="Helical" evidence="9">
    <location>
        <begin position="107"/>
        <end position="128"/>
    </location>
</feature>
<evidence type="ECO:0000313" key="11">
    <source>
        <dbReference type="EMBL" id="NXI37143.1"/>
    </source>
</evidence>
<evidence type="ECO:0000259" key="10">
    <source>
        <dbReference type="PROSITE" id="PS50262"/>
    </source>
</evidence>
<accession>A0A7K9SNC0</accession>
<dbReference type="InterPro" id="IPR026234">
    <property type="entry name" value="MRGPCRFAMILY"/>
</dbReference>
<feature type="transmembrane region" description="Helical" evidence="9">
    <location>
        <begin position="34"/>
        <end position="60"/>
    </location>
</feature>
<evidence type="ECO:0000256" key="5">
    <source>
        <dbReference type="ARBA" id="ARBA00023040"/>
    </source>
</evidence>
<dbReference type="PANTHER" id="PTHR11334">
    <property type="entry name" value="MAS-RELATED G-PROTEIN COUPLED RECEPTOR"/>
    <property type="match status" value="1"/>
</dbReference>
<dbReference type="InterPro" id="IPR017452">
    <property type="entry name" value="GPCR_Rhodpsn_7TM"/>
</dbReference>
<evidence type="ECO:0000256" key="9">
    <source>
        <dbReference type="SAM" id="Phobius"/>
    </source>
</evidence>
<evidence type="ECO:0000256" key="7">
    <source>
        <dbReference type="ARBA" id="ARBA00023170"/>
    </source>
</evidence>
<dbReference type="OrthoDB" id="9896011at2759"/>
<evidence type="ECO:0000256" key="4">
    <source>
        <dbReference type="ARBA" id="ARBA00022989"/>
    </source>
</evidence>
<evidence type="ECO:0000256" key="1">
    <source>
        <dbReference type="ARBA" id="ARBA00004651"/>
    </source>
</evidence>
<dbReference type="GO" id="GO:0005886">
    <property type="term" value="C:plasma membrane"/>
    <property type="evidence" value="ECO:0007669"/>
    <property type="project" value="UniProtKB-SubCell"/>
</dbReference>
<feature type="non-terminal residue" evidence="11">
    <location>
        <position position="1"/>
    </location>
</feature>
<sequence length="140" mass="15872">ETTTADLSLTYSASGYYYYGEDGLYYCYKLSSRLLVLIGFTMGISLCGLAGNGIVMWVLIFHMKQNPFTVYVLNLAIADFSLLLFLIVFLLLLLISVSYCDFTVNTIWTLNNLIVVFHFCHFSSMYLLTAMFVERCLAAL</sequence>
<keyword evidence="3 9" id="KW-0812">Transmembrane</keyword>
<dbReference type="GO" id="GO:0004930">
    <property type="term" value="F:G protein-coupled receptor activity"/>
    <property type="evidence" value="ECO:0007669"/>
    <property type="project" value="UniProtKB-KW"/>
</dbReference>
<proteinExistence type="predicted"/>
<keyword evidence="8" id="KW-0807">Transducer</keyword>
<dbReference type="PRINTS" id="PR00237">
    <property type="entry name" value="GPCRRHODOPSN"/>
</dbReference>
<keyword evidence="5" id="KW-0297">G-protein coupled receptor</keyword>
<dbReference type="InterPro" id="IPR000276">
    <property type="entry name" value="GPCR_Rhodpsn"/>
</dbReference>
<name>A0A7K9SNC0_9PICI</name>
<evidence type="ECO:0000313" key="12">
    <source>
        <dbReference type="Proteomes" id="UP000566440"/>
    </source>
</evidence>
<evidence type="ECO:0000256" key="8">
    <source>
        <dbReference type="ARBA" id="ARBA00023224"/>
    </source>
</evidence>
<dbReference type="PROSITE" id="PS50262">
    <property type="entry name" value="G_PROTEIN_RECEP_F1_2"/>
    <property type="match status" value="1"/>
</dbReference>